<dbReference type="GO" id="GO:0003993">
    <property type="term" value="F:acid phosphatase activity"/>
    <property type="evidence" value="ECO:0007669"/>
    <property type="project" value="InterPro"/>
</dbReference>
<dbReference type="InterPro" id="IPR008963">
    <property type="entry name" value="Purple_acid_Pase-like_N"/>
</dbReference>
<feature type="domain" description="Purple acid phosphatase N-terminal" evidence="4">
    <location>
        <begin position="385"/>
        <end position="460"/>
    </location>
</feature>
<dbReference type="Gene3D" id="2.60.40.380">
    <property type="entry name" value="Purple acid phosphatase-like, N-terminal"/>
    <property type="match status" value="1"/>
</dbReference>
<evidence type="ECO:0000259" key="3">
    <source>
        <dbReference type="Pfam" id="PF00149"/>
    </source>
</evidence>
<dbReference type="AlphaFoldDB" id="A0AAE3EU02"/>
<dbReference type="InterPro" id="IPR008979">
    <property type="entry name" value="Galactose-bd-like_sf"/>
</dbReference>
<dbReference type="Pfam" id="PF16656">
    <property type="entry name" value="Pur_ac_phosph_N"/>
    <property type="match status" value="1"/>
</dbReference>
<dbReference type="SUPFAM" id="SSF49785">
    <property type="entry name" value="Galactose-binding domain-like"/>
    <property type="match status" value="2"/>
</dbReference>
<comment type="caution">
    <text evidence="5">The sequence shown here is derived from an EMBL/GenBank/DDBJ whole genome shotgun (WGS) entry which is preliminary data.</text>
</comment>
<dbReference type="SUPFAM" id="SSF49363">
    <property type="entry name" value="Purple acid phosphatase, N-terminal domain"/>
    <property type="match status" value="1"/>
</dbReference>
<organism evidence="5 6">
    <name type="scientific">Cerina litoralis</name>
    <dbReference type="NCBI Taxonomy" id="2874477"/>
    <lineage>
        <taxon>Bacteria</taxon>
        <taxon>Pseudomonadati</taxon>
        <taxon>Bacteroidota</taxon>
        <taxon>Flavobacteriia</taxon>
        <taxon>Flavobacteriales</taxon>
        <taxon>Flavobacteriaceae</taxon>
        <taxon>Cerina</taxon>
    </lineage>
</organism>
<dbReference type="InterPro" id="IPR029052">
    <property type="entry name" value="Metallo-depent_PP-like"/>
</dbReference>
<dbReference type="Pfam" id="PF00149">
    <property type="entry name" value="Metallophos"/>
    <property type="match status" value="1"/>
</dbReference>
<dbReference type="Proteomes" id="UP001200642">
    <property type="component" value="Unassembled WGS sequence"/>
</dbReference>
<feature type="signal peptide" evidence="2">
    <location>
        <begin position="1"/>
        <end position="22"/>
    </location>
</feature>
<dbReference type="Gene3D" id="2.60.120.260">
    <property type="entry name" value="Galactose-binding domain-like"/>
    <property type="match status" value="2"/>
</dbReference>
<evidence type="ECO:0000256" key="1">
    <source>
        <dbReference type="ARBA" id="ARBA00022729"/>
    </source>
</evidence>
<dbReference type="SUPFAM" id="SSF56300">
    <property type="entry name" value="Metallo-dependent phosphatases"/>
    <property type="match status" value="1"/>
</dbReference>
<evidence type="ECO:0000259" key="4">
    <source>
        <dbReference type="Pfam" id="PF16656"/>
    </source>
</evidence>
<protein>
    <submittedName>
        <fullName evidence="5">Metallophosphoesterase</fullName>
    </submittedName>
</protein>
<dbReference type="PANTHER" id="PTHR45867:SF3">
    <property type="entry name" value="ACID PHOSPHATASE TYPE 7"/>
    <property type="match status" value="1"/>
</dbReference>
<feature type="domain" description="Calcineurin-like phosphoesterase" evidence="3">
    <location>
        <begin position="469"/>
        <end position="667"/>
    </location>
</feature>
<dbReference type="EMBL" id="JAIRBC010000008">
    <property type="protein sequence ID" value="MCG2460420.1"/>
    <property type="molecule type" value="Genomic_DNA"/>
</dbReference>
<feature type="chain" id="PRO_5042002261" evidence="2">
    <location>
        <begin position="23"/>
        <end position="768"/>
    </location>
</feature>
<dbReference type="GO" id="GO:0046872">
    <property type="term" value="F:metal ion binding"/>
    <property type="evidence" value="ECO:0007669"/>
    <property type="project" value="InterPro"/>
</dbReference>
<reference evidence="5" key="1">
    <citation type="submission" date="2023-02" db="EMBL/GenBank/DDBJ databases">
        <title>Genome of Flavobacteriaceae gen. nov. sp. strain F89.</title>
        <authorList>
            <person name="Wang Y."/>
        </authorList>
    </citation>
    <scope>NUCLEOTIDE SEQUENCE</scope>
    <source>
        <strain evidence="5">F89</strain>
    </source>
</reference>
<proteinExistence type="predicted"/>
<dbReference type="Gene3D" id="3.60.21.10">
    <property type="match status" value="1"/>
</dbReference>
<evidence type="ECO:0000256" key="2">
    <source>
        <dbReference type="SAM" id="SignalP"/>
    </source>
</evidence>
<keyword evidence="1 2" id="KW-0732">Signal</keyword>
<gene>
    <name evidence="5" type="ORF">K8352_06650</name>
</gene>
<dbReference type="RefSeq" id="WP_317901565.1">
    <property type="nucleotide sequence ID" value="NZ_JAIRBC010000008.1"/>
</dbReference>
<dbReference type="InterPro" id="IPR004843">
    <property type="entry name" value="Calcineurin-like_PHP"/>
</dbReference>
<accession>A0AAE3EU02</accession>
<evidence type="ECO:0000313" key="6">
    <source>
        <dbReference type="Proteomes" id="UP001200642"/>
    </source>
</evidence>
<sequence>MMRIPFILIPFFLLLLAQRSNAQKEWVTQTLEPHPYLELGEWLAHEGDLSLDKVMADNPKLWKSETLNKPFWEKNGIKWFKREVTIPKKLEGLDIILHISVDPGANVFVDGKELFTTSGYGGKGILCRSAKAGQKYSIQIKTKNGNYNSRFYNARLVGMPIGYGQFLAGIDFPLPKDGLRLTDWKYKHNADQGSSEPDFIDTSWEDRSTGASWSGEYTHAWYRTKIVLPKTIDTFQVVGRAVRLLVNANDKGEIWVNGKLRQQFTEGEGNINLSSSAKVGESISVAIKVRNEWGSGDLREVRLITDEAFQLKKTMGEVRLAIDRLDRYCERHPKPNMAIVNNVSKTMKDSRNLDLAERLAITNSVLKSVKVALQKEPAFLILPYLQNVQEDAITIMWETAFPTFGKVVYGQHGQLNAESVENEIPKSMHEITLVGLNPNESYEYRVESGNLRSEVRTFKTKKPKDAAIKIIVYGDNRSYPKVHENVVKMMAAEQADMILNIGDVVSKGTNLTGWIDEYFYPLRHVSGSVPTYIAIGNHEYGGYSEQRVVPPFEKYVDHPLTSPGSTEYFYSVDYGNSHFIFLDPNKSNFEEGEGITINSQQYNWFVNDLKKAKGTSEWIFALMHQPPYSEAWSGGPYDGEPPLRKYIVPLMEANDVDVVVSGHTHDYERGLPHPPYDPETGKGNNVTYIISGGGGANLDNHKYHEWEQIDYPDHKAVKNSDATDAGEFYAYHYVVFEIDGKHLKCTARKMNGDGSDGGILDSFELRHK</sequence>
<dbReference type="InterPro" id="IPR015914">
    <property type="entry name" value="PAPs_N"/>
</dbReference>
<keyword evidence="6" id="KW-1185">Reference proteome</keyword>
<name>A0AAE3EU02_9FLAO</name>
<evidence type="ECO:0000313" key="5">
    <source>
        <dbReference type="EMBL" id="MCG2460420.1"/>
    </source>
</evidence>
<dbReference type="PANTHER" id="PTHR45867">
    <property type="entry name" value="PURPLE ACID PHOSPHATASE"/>
    <property type="match status" value="1"/>
</dbReference>